<gene>
    <name evidence="19" type="ORF">ET33_26625</name>
</gene>
<protein>
    <submittedName>
        <fullName evidence="19">Carboxypeptidase</fullName>
    </submittedName>
</protein>
<dbReference type="InterPro" id="IPR050396">
    <property type="entry name" value="Glycosyltr_51/Transpeptidase"/>
</dbReference>
<evidence type="ECO:0000256" key="3">
    <source>
        <dbReference type="ARBA" id="ARBA00022645"/>
    </source>
</evidence>
<evidence type="ECO:0000256" key="5">
    <source>
        <dbReference type="ARBA" id="ARBA00022676"/>
    </source>
</evidence>
<keyword evidence="16" id="KW-1133">Transmembrane helix</keyword>
<proteinExistence type="predicted"/>
<feature type="compositionally biased region" description="Basic and acidic residues" evidence="15">
    <location>
        <begin position="962"/>
        <end position="977"/>
    </location>
</feature>
<evidence type="ECO:0000256" key="4">
    <source>
        <dbReference type="ARBA" id="ARBA00022670"/>
    </source>
</evidence>
<reference evidence="19 20" key="1">
    <citation type="submission" date="2014-06" db="EMBL/GenBank/DDBJ databases">
        <title>Draft genome sequence of Paenibacillus sp. MSt1.</title>
        <authorList>
            <person name="Aw Y.K."/>
            <person name="Ong K.S."/>
            <person name="Gan H.M."/>
            <person name="Lee S.M."/>
        </authorList>
    </citation>
    <scope>NUCLEOTIDE SEQUENCE [LARGE SCALE GENOMIC DNA]</scope>
    <source>
        <strain evidence="19 20">MSt1</strain>
    </source>
</reference>
<feature type="region of interest" description="Disordered" evidence="15">
    <location>
        <begin position="804"/>
        <end position="834"/>
    </location>
</feature>
<dbReference type="SUPFAM" id="SSF49265">
    <property type="entry name" value="Fibronectin type III"/>
    <property type="match status" value="2"/>
</dbReference>
<evidence type="ECO:0000256" key="14">
    <source>
        <dbReference type="ARBA" id="ARBA00049902"/>
    </source>
</evidence>
<organism evidence="19 20">
    <name type="scientific">Paenibacillus tyrfis</name>
    <dbReference type="NCBI Taxonomy" id="1501230"/>
    <lineage>
        <taxon>Bacteria</taxon>
        <taxon>Bacillati</taxon>
        <taxon>Bacillota</taxon>
        <taxon>Bacilli</taxon>
        <taxon>Bacillales</taxon>
        <taxon>Paenibacillaceae</taxon>
        <taxon>Paenibacillus</taxon>
    </lineage>
</organism>
<dbReference type="GO" id="GO:0009252">
    <property type="term" value="P:peptidoglycan biosynthetic process"/>
    <property type="evidence" value="ECO:0007669"/>
    <property type="project" value="UniProtKB-KW"/>
</dbReference>
<dbReference type="OrthoDB" id="9766909at2"/>
<keyword evidence="20" id="KW-1185">Reference proteome</keyword>
<keyword evidence="11" id="KW-0511">Multifunctional enzyme</keyword>
<sequence length="1072" mass="117739">MFSNQEELAFMEKETKQKRPRYQVILLRTGKYTLHTIKWLFIAGLFAGLLGAGAAFGYVNALIKDDPIRSKEAMVTQMQDDALTGFVYFRDDTVVGQLRTEEDRRMAGLKDIPKPVLDAVLAIEDNDFYQHHGIDLKGTVRAVLQKLLNEDIQTGGSTITQQVARRVFLTLDKADSRKAKEIFLAMRMERLMSKDEILLAYLNKIPYGNGSSGYNLYGIKAAAKGIFNIDDLSKLNIAQAAYLAGVPQQPSNFSAFTSKGEVDGAAFKRAVQRQQLVLKRMLEEGKINEQQYQEALQFDLKGSLAERVKKAYSTYPFLMIEVEKEAAKALLSVQQPKLDPQANPETYSEALKSVQAQLSRGGYHVYTTIDKDIYESMRNIAKDENNFTPDDKVKGTEQIGAVMMDSKTGAILGMMEGRDFFKEQLNHATQALRQPGSTMKPIAAYLPAMEKGAIQPASVIDDVPIILKDGSRGFHIPENWDDGYHGLITARRALNQSYNIPAIKLFVDVVGIKEAWEFAKKMGIVSITKDDYQAQTGVIGGLKYGVTVKELTNAYATIGNKGEFNEAFMIRKITDSNGKVVYEHQLNPTTAFSEQTAYLMTDMMRTVITSGTATDLMKNFKHYGKIPIVGKTGSTQDDADAWFMGYTPDITLGVWAGYDQPIHKLSKKTGGTNRAKNIFALVLDDAINKEPDLFPTKEFKRPDNIVEATVSSLSGKLPSEATSKAGKLVTDVFNKKFVPTEEDNVMVSLPIITYNGINYIAQDGTPSEFVQQKSVIKREKPLGPLFKELANAMDRVKADRRRSLDFYRPKDYQDDAPSETDPRADDGNPPAAPTTVVATHAGDTSIITFQASSSADTVGYRLYRSVNHGPYQRVSKVVIAGDEAKFTDSVNGGNLYGYYVTAVDVAGNESVPSKAAYTDGTSVDLSSLPPDGGQKTAPESKPSDGKNNEGTGGSGMGTGSEPNKEHGAGNDSTDHGDQTPVKTPPAAPSGLTAKSTGGGVELSWKDNAGKEKVKEYTVYYSEKENGKFEKIGTVANATQFKYYAVSYDGYYKVSATNEFGESKLSAAVKFKK</sequence>
<keyword evidence="12" id="KW-0961">Cell wall biogenesis/degradation</keyword>
<dbReference type="Pfam" id="PF00905">
    <property type="entry name" value="Transpeptidase"/>
    <property type="match status" value="1"/>
</dbReference>
<evidence type="ECO:0000256" key="12">
    <source>
        <dbReference type="ARBA" id="ARBA00023316"/>
    </source>
</evidence>
<dbReference type="AlphaFoldDB" id="A0A081NV67"/>
<dbReference type="CDD" id="cd00063">
    <property type="entry name" value="FN3"/>
    <property type="match status" value="1"/>
</dbReference>
<evidence type="ECO:0000259" key="17">
    <source>
        <dbReference type="Pfam" id="PF00905"/>
    </source>
</evidence>
<evidence type="ECO:0000256" key="16">
    <source>
        <dbReference type="SAM" id="Phobius"/>
    </source>
</evidence>
<feature type="compositionally biased region" description="Basic and acidic residues" evidence="15">
    <location>
        <begin position="804"/>
        <end position="813"/>
    </location>
</feature>
<evidence type="ECO:0000256" key="15">
    <source>
        <dbReference type="SAM" id="MobiDB-lite"/>
    </source>
</evidence>
<evidence type="ECO:0000313" key="20">
    <source>
        <dbReference type="Proteomes" id="UP000028123"/>
    </source>
</evidence>
<dbReference type="GO" id="GO:0009002">
    <property type="term" value="F:serine-type D-Ala-D-Ala carboxypeptidase activity"/>
    <property type="evidence" value="ECO:0007669"/>
    <property type="project" value="UniProtKB-EC"/>
</dbReference>
<dbReference type="Gene3D" id="1.10.3810.10">
    <property type="entry name" value="Biosynthetic peptidoglycan transglycosylase-like"/>
    <property type="match status" value="1"/>
</dbReference>
<feature type="domain" description="Penicillin-binding protein transpeptidase" evidence="17">
    <location>
        <begin position="400"/>
        <end position="659"/>
    </location>
</feature>
<keyword evidence="7" id="KW-0378">Hydrolase</keyword>
<evidence type="ECO:0000256" key="1">
    <source>
        <dbReference type="ARBA" id="ARBA00004236"/>
    </source>
</evidence>
<dbReference type="InterPro" id="IPR036950">
    <property type="entry name" value="PBP_transglycosylase"/>
</dbReference>
<feature type="region of interest" description="Disordered" evidence="15">
    <location>
        <begin position="917"/>
        <end position="1003"/>
    </location>
</feature>
<evidence type="ECO:0000256" key="2">
    <source>
        <dbReference type="ARBA" id="ARBA00022475"/>
    </source>
</evidence>
<dbReference type="GO" id="GO:0005886">
    <property type="term" value="C:plasma membrane"/>
    <property type="evidence" value="ECO:0007669"/>
    <property type="project" value="UniProtKB-SubCell"/>
</dbReference>
<dbReference type="InterPro" id="IPR001460">
    <property type="entry name" value="PCN-bd_Tpept"/>
</dbReference>
<evidence type="ECO:0000256" key="6">
    <source>
        <dbReference type="ARBA" id="ARBA00022679"/>
    </source>
</evidence>
<dbReference type="GO" id="GO:0008658">
    <property type="term" value="F:penicillin binding"/>
    <property type="evidence" value="ECO:0007669"/>
    <property type="project" value="InterPro"/>
</dbReference>
<evidence type="ECO:0000256" key="10">
    <source>
        <dbReference type="ARBA" id="ARBA00023136"/>
    </source>
</evidence>
<dbReference type="Gene3D" id="3.40.710.10">
    <property type="entry name" value="DD-peptidase/beta-lactamase superfamily"/>
    <property type="match status" value="1"/>
</dbReference>
<feature type="domain" description="Glycosyl transferase family 51" evidence="18">
    <location>
        <begin position="93"/>
        <end position="281"/>
    </location>
</feature>
<keyword evidence="6" id="KW-0808">Transferase</keyword>
<dbReference type="SUPFAM" id="SSF53955">
    <property type="entry name" value="Lysozyme-like"/>
    <property type="match status" value="1"/>
</dbReference>
<dbReference type="InterPro" id="IPR001264">
    <property type="entry name" value="Glyco_trans_51"/>
</dbReference>
<evidence type="ECO:0000256" key="8">
    <source>
        <dbReference type="ARBA" id="ARBA00022960"/>
    </source>
</evidence>
<dbReference type="InterPro" id="IPR023346">
    <property type="entry name" value="Lysozyme-like_dom_sf"/>
</dbReference>
<comment type="caution">
    <text evidence="19">The sequence shown here is derived from an EMBL/GenBank/DDBJ whole genome shotgun (WGS) entry which is preliminary data.</text>
</comment>
<dbReference type="SUPFAM" id="SSF56601">
    <property type="entry name" value="beta-lactamase/transpeptidase-like"/>
    <property type="match status" value="1"/>
</dbReference>
<evidence type="ECO:0000256" key="7">
    <source>
        <dbReference type="ARBA" id="ARBA00022801"/>
    </source>
</evidence>
<keyword evidence="8" id="KW-0133">Cell shape</keyword>
<dbReference type="Pfam" id="PF00912">
    <property type="entry name" value="Transgly"/>
    <property type="match status" value="1"/>
</dbReference>
<keyword evidence="2" id="KW-1003">Cell membrane</keyword>
<evidence type="ECO:0000313" key="19">
    <source>
        <dbReference type="EMBL" id="KEQ22340.1"/>
    </source>
</evidence>
<keyword evidence="10 16" id="KW-0472">Membrane</keyword>
<dbReference type="eggNOG" id="COG0744">
    <property type="taxonomic scope" value="Bacteria"/>
</dbReference>
<dbReference type="PANTHER" id="PTHR32282">
    <property type="entry name" value="BINDING PROTEIN TRANSPEPTIDASE, PUTATIVE-RELATED"/>
    <property type="match status" value="1"/>
</dbReference>
<dbReference type="GO" id="GO:0071555">
    <property type="term" value="P:cell wall organization"/>
    <property type="evidence" value="ECO:0007669"/>
    <property type="project" value="UniProtKB-KW"/>
</dbReference>
<dbReference type="InterPro" id="IPR003961">
    <property type="entry name" value="FN3_dom"/>
</dbReference>
<comment type="catalytic activity">
    <reaction evidence="14">
        <text>[GlcNAc-(1-&gt;4)-Mur2Ac(oyl-L-Ala-gamma-D-Glu-L-Lys-D-Ala-D-Ala)](n)-di-trans,octa-cis-undecaprenyl diphosphate + beta-D-GlcNAc-(1-&gt;4)-Mur2Ac(oyl-L-Ala-gamma-D-Glu-L-Lys-D-Ala-D-Ala)-di-trans,octa-cis-undecaprenyl diphosphate = [GlcNAc-(1-&gt;4)-Mur2Ac(oyl-L-Ala-gamma-D-Glu-L-Lys-D-Ala-D-Ala)](n+1)-di-trans,octa-cis-undecaprenyl diphosphate + di-trans,octa-cis-undecaprenyl diphosphate + H(+)</text>
        <dbReference type="Rhea" id="RHEA:23708"/>
        <dbReference type="Rhea" id="RHEA-COMP:9602"/>
        <dbReference type="Rhea" id="RHEA-COMP:9603"/>
        <dbReference type="ChEBI" id="CHEBI:15378"/>
        <dbReference type="ChEBI" id="CHEBI:58405"/>
        <dbReference type="ChEBI" id="CHEBI:60033"/>
        <dbReference type="ChEBI" id="CHEBI:78435"/>
        <dbReference type="EC" id="2.4.99.28"/>
    </reaction>
</comment>
<evidence type="ECO:0000259" key="18">
    <source>
        <dbReference type="Pfam" id="PF00912"/>
    </source>
</evidence>
<dbReference type="GO" id="GO:0008360">
    <property type="term" value="P:regulation of cell shape"/>
    <property type="evidence" value="ECO:0007669"/>
    <property type="project" value="UniProtKB-KW"/>
</dbReference>
<evidence type="ECO:0000256" key="13">
    <source>
        <dbReference type="ARBA" id="ARBA00034000"/>
    </source>
</evidence>
<accession>A0A081NV67</accession>
<dbReference type="GO" id="GO:0006508">
    <property type="term" value="P:proteolysis"/>
    <property type="evidence" value="ECO:0007669"/>
    <property type="project" value="UniProtKB-KW"/>
</dbReference>
<dbReference type="Proteomes" id="UP000028123">
    <property type="component" value="Unassembled WGS sequence"/>
</dbReference>
<keyword evidence="4" id="KW-0645">Protease</keyword>
<feature type="transmembrane region" description="Helical" evidence="16">
    <location>
        <begin position="39"/>
        <end position="59"/>
    </location>
</feature>
<dbReference type="EMBL" id="JNVM01000040">
    <property type="protein sequence ID" value="KEQ22340.1"/>
    <property type="molecule type" value="Genomic_DNA"/>
</dbReference>
<dbReference type="InterPro" id="IPR036116">
    <property type="entry name" value="FN3_sf"/>
</dbReference>
<dbReference type="InterPro" id="IPR013783">
    <property type="entry name" value="Ig-like_fold"/>
</dbReference>
<dbReference type="GO" id="GO:0030288">
    <property type="term" value="C:outer membrane-bounded periplasmic space"/>
    <property type="evidence" value="ECO:0007669"/>
    <property type="project" value="TreeGrafter"/>
</dbReference>
<dbReference type="InterPro" id="IPR012338">
    <property type="entry name" value="Beta-lactam/transpept-like"/>
</dbReference>
<evidence type="ECO:0000256" key="9">
    <source>
        <dbReference type="ARBA" id="ARBA00022984"/>
    </source>
</evidence>
<keyword evidence="5" id="KW-0328">Glycosyltransferase</keyword>
<dbReference type="Gene3D" id="2.60.40.10">
    <property type="entry name" value="Immunoglobulins"/>
    <property type="match status" value="2"/>
</dbReference>
<name>A0A081NV67_9BACL</name>
<evidence type="ECO:0000256" key="11">
    <source>
        <dbReference type="ARBA" id="ARBA00023268"/>
    </source>
</evidence>
<dbReference type="PANTHER" id="PTHR32282:SF11">
    <property type="entry name" value="PENICILLIN-BINDING PROTEIN 1B"/>
    <property type="match status" value="1"/>
</dbReference>
<comment type="catalytic activity">
    <reaction evidence="13">
        <text>Preferential cleavage: (Ac)2-L-Lys-D-Ala-|-D-Ala. Also transpeptidation of peptidyl-alanyl moieties that are N-acyl substituents of D-alanine.</text>
        <dbReference type="EC" id="3.4.16.4"/>
    </reaction>
</comment>
<comment type="subcellular location">
    <subcellularLocation>
        <location evidence="1">Cell membrane</location>
    </subcellularLocation>
</comment>
<keyword evidence="3 19" id="KW-0121">Carboxypeptidase</keyword>
<dbReference type="GO" id="GO:0008955">
    <property type="term" value="F:peptidoglycan glycosyltransferase activity"/>
    <property type="evidence" value="ECO:0007669"/>
    <property type="project" value="UniProtKB-EC"/>
</dbReference>
<keyword evidence="9" id="KW-0573">Peptidoglycan synthesis</keyword>
<keyword evidence="16" id="KW-0812">Transmembrane</keyword>